<dbReference type="Proteomes" id="UP000004968">
    <property type="component" value="Unassembled WGS sequence"/>
</dbReference>
<evidence type="ECO:0000313" key="3">
    <source>
        <dbReference type="Proteomes" id="UP000004968"/>
    </source>
</evidence>
<dbReference type="EMBL" id="ACIO01000379">
    <property type="protein sequence ID" value="EFC97523.1"/>
    <property type="molecule type" value="Genomic_DNA"/>
</dbReference>
<feature type="non-terminal residue" evidence="2">
    <location>
        <position position="85"/>
    </location>
</feature>
<dbReference type="PROSITE" id="PS51257">
    <property type="entry name" value="PROKAR_LIPOPROTEIN"/>
    <property type="match status" value="1"/>
</dbReference>
<feature type="chain" id="PRO_5038629322" evidence="1">
    <location>
        <begin position="25"/>
        <end position="85"/>
    </location>
</feature>
<organism evidence="2 3">
    <name type="scientific">Hungatella hathewayi DSM 13479</name>
    <dbReference type="NCBI Taxonomy" id="566550"/>
    <lineage>
        <taxon>Bacteria</taxon>
        <taxon>Bacillati</taxon>
        <taxon>Bacillota</taxon>
        <taxon>Clostridia</taxon>
        <taxon>Lachnospirales</taxon>
        <taxon>Lachnospiraceae</taxon>
        <taxon>Hungatella</taxon>
    </lineage>
</organism>
<name>D3AKZ0_9FIRM</name>
<protein>
    <submittedName>
        <fullName evidence="2">Uncharacterized protein</fullName>
    </submittedName>
</protein>
<comment type="caution">
    <text evidence="2">The sequence shown here is derived from an EMBL/GenBank/DDBJ whole genome shotgun (WGS) entry which is preliminary data.</text>
</comment>
<accession>D3AKZ0</accession>
<evidence type="ECO:0000313" key="2">
    <source>
        <dbReference type="EMBL" id="EFC97523.1"/>
    </source>
</evidence>
<keyword evidence="1" id="KW-0732">Signal</keyword>
<dbReference type="AlphaFoldDB" id="D3AKZ0"/>
<gene>
    <name evidence="2" type="ORF">CLOSTHATH_04284</name>
</gene>
<reference evidence="2 3" key="1">
    <citation type="submission" date="2010-01" db="EMBL/GenBank/DDBJ databases">
        <authorList>
            <person name="Weinstock G."/>
            <person name="Sodergren E."/>
            <person name="Clifton S."/>
            <person name="Fulton L."/>
            <person name="Fulton B."/>
            <person name="Courtney L."/>
            <person name="Fronick C."/>
            <person name="Harrison M."/>
            <person name="Strong C."/>
            <person name="Farmer C."/>
            <person name="Delahaunty K."/>
            <person name="Markovic C."/>
            <person name="Hall O."/>
            <person name="Minx P."/>
            <person name="Tomlinson C."/>
            <person name="Mitreva M."/>
            <person name="Nelson J."/>
            <person name="Hou S."/>
            <person name="Wollam A."/>
            <person name="Pepin K.H."/>
            <person name="Johnson M."/>
            <person name="Bhonagiri V."/>
            <person name="Nash W.E."/>
            <person name="Warren W."/>
            <person name="Chinwalla A."/>
            <person name="Mardis E.R."/>
            <person name="Wilson R.K."/>
        </authorList>
    </citation>
    <scope>NUCLEOTIDE SEQUENCE [LARGE SCALE GENOMIC DNA]</scope>
    <source>
        <strain evidence="2 3">DSM 13479</strain>
    </source>
</reference>
<dbReference type="HOGENOM" id="CLU_2517841_0_0_9"/>
<feature type="signal peptide" evidence="1">
    <location>
        <begin position="1"/>
        <end position="24"/>
    </location>
</feature>
<evidence type="ECO:0000256" key="1">
    <source>
        <dbReference type="SAM" id="SignalP"/>
    </source>
</evidence>
<proteinExistence type="predicted"/>
<sequence>MKKRAWFCAAGLILLMGAVTGCQGKYQEVAVTDASVETDTTPAPTKEIKIETTTEAPDGEEVESGDWYTYKERTEQDGKIRSYLT</sequence>